<evidence type="ECO:0000256" key="1">
    <source>
        <dbReference type="SAM" id="MobiDB-lite"/>
    </source>
</evidence>
<organism evidence="2 3">
    <name type="scientific">Pichia sorbitophila (strain ATCC MYA-4447 / BCRC 22081 / CBS 7064 / NBRC 10061 / NRRL Y-12695)</name>
    <name type="common">Hybrid yeast</name>
    <dbReference type="NCBI Taxonomy" id="559304"/>
    <lineage>
        <taxon>Eukaryota</taxon>
        <taxon>Fungi</taxon>
        <taxon>Dikarya</taxon>
        <taxon>Ascomycota</taxon>
        <taxon>Saccharomycotina</taxon>
        <taxon>Pichiomycetes</taxon>
        <taxon>Debaryomycetaceae</taxon>
        <taxon>Millerozyma</taxon>
    </lineage>
</organism>
<dbReference type="STRING" id="559304.G8YLE3"/>
<dbReference type="HOGENOM" id="CLU_849982_0_0_1"/>
<dbReference type="OMA" id="ECNDELF"/>
<keyword evidence="3" id="KW-1185">Reference proteome</keyword>
<accession>G8YLE3</accession>
<dbReference type="EMBL" id="FO082054">
    <property type="protein sequence ID" value="CCE88877.1"/>
    <property type="molecule type" value="Genomic_DNA"/>
</dbReference>
<feature type="region of interest" description="Disordered" evidence="1">
    <location>
        <begin position="138"/>
        <end position="167"/>
    </location>
</feature>
<protein>
    <submittedName>
        <fullName evidence="2">Piso0_001667 protein</fullName>
    </submittedName>
</protein>
<evidence type="ECO:0000313" key="2">
    <source>
        <dbReference type="EMBL" id="CCE88877.1"/>
    </source>
</evidence>
<dbReference type="GO" id="GO:0031511">
    <property type="term" value="C:Mis6-Sim4 complex"/>
    <property type="evidence" value="ECO:0007669"/>
    <property type="project" value="InterPro"/>
</dbReference>
<dbReference type="InterPro" id="IPR025207">
    <property type="entry name" value="Sim4_Fta4"/>
</dbReference>
<name>G8YLE3_PICSO</name>
<evidence type="ECO:0000313" key="3">
    <source>
        <dbReference type="Proteomes" id="UP000005222"/>
    </source>
</evidence>
<dbReference type="AlphaFoldDB" id="G8YLE3"/>
<proteinExistence type="predicted"/>
<reference evidence="2 3" key="1">
    <citation type="journal article" date="2012" name="G3 (Bethesda)">
        <title>Pichia sorbitophila, an interspecies yeast hybrid reveals early steps of genome resolution following polyploidization.</title>
        <authorList>
            <person name="Leh Louis V."/>
            <person name="Despons L."/>
            <person name="Friedrich A."/>
            <person name="Martin T."/>
            <person name="Durrens P."/>
            <person name="Casaregola S."/>
            <person name="Neuveglise C."/>
            <person name="Fairhead C."/>
            <person name="Marck C."/>
            <person name="Cruz J.A."/>
            <person name="Straub M.L."/>
            <person name="Kugler V."/>
            <person name="Sacerdot C."/>
            <person name="Uzunov Z."/>
            <person name="Thierry A."/>
            <person name="Weiss S."/>
            <person name="Bleykasten C."/>
            <person name="De Montigny J."/>
            <person name="Jacques N."/>
            <person name="Jung P."/>
            <person name="Lemaire M."/>
            <person name="Mallet S."/>
            <person name="Morel G."/>
            <person name="Richard G.F."/>
            <person name="Sarkar A."/>
            <person name="Savel G."/>
            <person name="Schacherer J."/>
            <person name="Seret M.L."/>
            <person name="Talla E."/>
            <person name="Samson G."/>
            <person name="Jubin C."/>
            <person name="Poulain J."/>
            <person name="Vacherie B."/>
            <person name="Barbe V."/>
            <person name="Pelletier E."/>
            <person name="Sherman D.J."/>
            <person name="Westhof E."/>
            <person name="Weissenbach J."/>
            <person name="Baret P.V."/>
            <person name="Wincker P."/>
            <person name="Gaillardin C."/>
            <person name="Dujon B."/>
            <person name="Souciet J.L."/>
        </authorList>
    </citation>
    <scope>NUCLEOTIDE SEQUENCE [LARGE SCALE GENOMIC DNA]</scope>
    <source>
        <strain evidence="3">ATCC MYA-4447 / BCRC 22081 / CBS 7064 / NBRC 10061 / NRRL Y-12695</strain>
    </source>
</reference>
<dbReference type="eggNOG" id="ENOG502RQ12">
    <property type="taxonomic scope" value="Eukaryota"/>
</dbReference>
<gene>
    <name evidence="2" type="primary">Piso0_001667</name>
    <name evidence="2" type="ORF">GNLVRS01_PISO0F11423g</name>
</gene>
<dbReference type="Pfam" id="PF13093">
    <property type="entry name" value="FTA4"/>
    <property type="match status" value="1"/>
</dbReference>
<dbReference type="Proteomes" id="UP000005222">
    <property type="component" value="Chromosome F"/>
</dbReference>
<dbReference type="OrthoDB" id="21214at2759"/>
<dbReference type="InParanoid" id="G8YLE3"/>
<feature type="compositionally biased region" description="Basic and acidic residues" evidence="1">
    <location>
        <begin position="145"/>
        <end position="155"/>
    </location>
</feature>
<sequence>MNNTYLYIKRFIDREIHRLNEPLRADREFKEALKRVESNGYEVSDKQVRQALAHINTLIKRHGRNVFAKQVVNQIVQQVVKVEEYKLQAVNKRLLQLEQIVSPILIPDFDRIGNARNRIAALGQIVDELPEERYLFFKSESTSTEQKDEKDKPGNDDGSAGESEDEENAIQETLIMSDDELVPDAASIEQLTRHVERQVEQEIYLGDHEQTLRNYGQVRQDLIAIHKELQYKCAKLDYLSELRNKLVQNLGVANIAQPQRKTQNGTSDEPVDSDEDFDMEQWAIQSEPVADPTTSNIAAEINKFKILVEKIALKLGSQNLSRAHRSANAQLYNDINLSDAKDF</sequence>